<dbReference type="AlphaFoldDB" id="A0ABD4QM62"/>
<keyword evidence="1" id="KW-0472">Membrane</keyword>
<keyword evidence="5" id="KW-1185">Reference proteome</keyword>
<accession>A0ABD4QM62</accession>
<keyword evidence="1" id="KW-1133">Transmembrane helix</keyword>
<dbReference type="EMBL" id="JAGQFH010000029">
    <property type="protein sequence ID" value="MBR8691441.1"/>
    <property type="molecule type" value="Genomic_DNA"/>
</dbReference>
<name>A0ABD4QM62_9BACI</name>
<feature type="domain" description="DUF5301" evidence="2">
    <location>
        <begin position="24"/>
        <end position="107"/>
    </location>
</feature>
<proteinExistence type="predicted"/>
<dbReference type="RefSeq" id="WP_060699814.1">
    <property type="nucleotide sequence ID" value="NZ_JAGQFH010000029.1"/>
</dbReference>
<organism evidence="4 6">
    <name type="scientific">Bacillus australimaris</name>
    <dbReference type="NCBI Taxonomy" id="1326968"/>
    <lineage>
        <taxon>Bacteria</taxon>
        <taxon>Bacillati</taxon>
        <taxon>Bacillota</taxon>
        <taxon>Bacilli</taxon>
        <taxon>Bacillales</taxon>
        <taxon>Bacillaceae</taxon>
        <taxon>Bacillus</taxon>
    </lineage>
</organism>
<evidence type="ECO:0000259" key="2">
    <source>
        <dbReference type="Pfam" id="PF17225"/>
    </source>
</evidence>
<evidence type="ECO:0000256" key="1">
    <source>
        <dbReference type="SAM" id="Phobius"/>
    </source>
</evidence>
<dbReference type="Proteomes" id="UP000050272">
    <property type="component" value="Unassembled WGS sequence"/>
</dbReference>
<gene>
    <name evidence="3" type="ORF">AKG37_14225</name>
    <name evidence="4" type="ORF">KCQ59_16780</name>
</gene>
<keyword evidence="1" id="KW-0812">Transmembrane</keyword>
<dbReference type="Proteomes" id="UP000676804">
    <property type="component" value="Unassembled WGS sequence"/>
</dbReference>
<evidence type="ECO:0000313" key="6">
    <source>
        <dbReference type="Proteomes" id="UP000676804"/>
    </source>
</evidence>
<dbReference type="InterPro" id="IPR033782">
    <property type="entry name" value="DUF5301"/>
</dbReference>
<evidence type="ECO:0000313" key="4">
    <source>
        <dbReference type="EMBL" id="MBR8691441.1"/>
    </source>
</evidence>
<dbReference type="Pfam" id="PF17225">
    <property type="entry name" value="DUF5301"/>
    <property type="match status" value="1"/>
</dbReference>
<protein>
    <submittedName>
        <fullName evidence="4">DUF5301 domain-containing protein</fullName>
    </submittedName>
</protein>
<reference evidence="3 5" key="1">
    <citation type="submission" date="2015-07" db="EMBL/GenBank/DDBJ databases">
        <title>Bacillus zhangzhouensis sp. nov. and Bacillus nanhaiticus sp. nov.</title>
        <authorList>
            <person name="Liu Y."/>
            <person name="Lai Q."/>
            <person name="Shao Z."/>
        </authorList>
    </citation>
    <scope>NUCLEOTIDE SEQUENCE [LARGE SCALE GENOMIC DNA]</scope>
    <source>
        <strain evidence="3 5">NH7I_1</strain>
    </source>
</reference>
<dbReference type="EMBL" id="LGYN01000029">
    <property type="protein sequence ID" value="KPN12776.1"/>
    <property type="molecule type" value="Genomic_DNA"/>
</dbReference>
<sequence length="139" mass="16304">MKKWIIGLVVIILLGIGLYFMINAKTYSFDDVAKIDQSKVTSIQIEHDNKQVVLDKKEDIQKLLKEFSGMKLKKMNGETKKASKESYWIRVYENEKETYGLTFYDQTFLETYDFSKTKDQTSEYQIVDANQVDIGEYIK</sequence>
<evidence type="ECO:0000313" key="5">
    <source>
        <dbReference type="Proteomes" id="UP000050272"/>
    </source>
</evidence>
<reference evidence="4 6" key="2">
    <citation type="submission" date="2021-04" db="EMBL/GenBank/DDBJ databases">
        <title>Isolation of newly marine bacteria for enzymatic activity.</title>
        <authorList>
            <person name="Hadi W.A.M."/>
            <person name="Nair A.J.J."/>
            <person name="Edwin B.T."/>
        </authorList>
    </citation>
    <scope>NUCLEOTIDE SEQUENCE [LARGE SCALE GENOMIC DNA]</scope>
    <source>
        <strain evidence="4 6">B28A</strain>
    </source>
</reference>
<evidence type="ECO:0000313" key="3">
    <source>
        <dbReference type="EMBL" id="KPN12776.1"/>
    </source>
</evidence>
<feature type="transmembrane region" description="Helical" evidence="1">
    <location>
        <begin position="5"/>
        <end position="22"/>
    </location>
</feature>
<comment type="caution">
    <text evidence="4">The sequence shown here is derived from an EMBL/GenBank/DDBJ whole genome shotgun (WGS) entry which is preliminary data.</text>
</comment>